<proteinExistence type="predicted"/>
<protein>
    <submittedName>
        <fullName evidence="1">Uncharacterized protein</fullName>
    </submittedName>
</protein>
<accession>A0A0F7BYE0</accession>
<organism evidence="1">
    <name type="scientific">Brevibacillus laterosporus</name>
    <name type="common">Bacillus laterosporus</name>
    <dbReference type="NCBI Taxonomy" id="1465"/>
    <lineage>
        <taxon>Bacteria</taxon>
        <taxon>Bacillati</taxon>
        <taxon>Bacillota</taxon>
        <taxon>Bacilli</taxon>
        <taxon>Bacillales</taxon>
        <taxon>Paenibacillaceae</taxon>
        <taxon>Brevibacillus</taxon>
    </lineage>
</organism>
<sequence>MFAKKGIHYFLLACYILAFSLILISCDDKKNSVVLDSNKFNNMYENIKNNFKPEGYYEITGDWKISTMVPTLVGESEKQHDVFQENNKTLVYKNEKEGIIVQMGLTPSNTEAFEWKNAIRYAPNFYNSQKKDYGISDHYSDVYPNTEVNTYIFTGKGLNLSIVSISDKIKVPNGTDLSGDFLNSFLEFLSKQP</sequence>
<dbReference type="PROSITE" id="PS51257">
    <property type="entry name" value="PROKAR_LIPOPROTEIN"/>
    <property type="match status" value="1"/>
</dbReference>
<dbReference type="EMBL" id="CP011074">
    <property type="protein sequence ID" value="AKF92677.1"/>
    <property type="molecule type" value="Genomic_DNA"/>
</dbReference>
<dbReference type="AlphaFoldDB" id="A0A0F7BYE0"/>
<gene>
    <name evidence="1" type="ORF">EX87_02530</name>
</gene>
<name>A0A0F7BYE0_BRELA</name>
<reference evidence="1" key="1">
    <citation type="submission" date="2015-03" db="EMBL/GenBank/DDBJ databases">
        <title>MIGS Cultured Bacterial/Archaeal sample from Brevibacillus laterosporus.</title>
        <authorList>
            <person name="Zeng D."/>
            <person name="Zhu L."/>
            <person name="Dong G."/>
            <person name="Ye W."/>
            <person name="Ren D."/>
            <person name="Wu L."/>
            <person name="Xu J."/>
            <person name="Li G."/>
            <person name="Guo L."/>
        </authorList>
    </citation>
    <scope>NUCLEOTIDE SEQUENCE</scope>
    <source>
        <strain evidence="1">B9</strain>
    </source>
</reference>
<evidence type="ECO:0000313" key="1">
    <source>
        <dbReference type="EMBL" id="AKF92677.1"/>
    </source>
</evidence>